<protein>
    <submittedName>
        <fullName evidence="1">Uncharacterized protein</fullName>
    </submittedName>
</protein>
<gene>
    <name evidence="1" type="ORF">EDC35_103287</name>
</gene>
<evidence type="ECO:0000313" key="2">
    <source>
        <dbReference type="Proteomes" id="UP000295717"/>
    </source>
</evidence>
<dbReference type="EMBL" id="SMAO01000003">
    <property type="protein sequence ID" value="TCT22188.1"/>
    <property type="molecule type" value="Genomic_DNA"/>
</dbReference>
<organism evidence="1 2">
    <name type="scientific">Thiobaca trueperi</name>
    <dbReference type="NCBI Taxonomy" id="127458"/>
    <lineage>
        <taxon>Bacteria</taxon>
        <taxon>Pseudomonadati</taxon>
        <taxon>Pseudomonadota</taxon>
        <taxon>Gammaproteobacteria</taxon>
        <taxon>Chromatiales</taxon>
        <taxon>Chromatiaceae</taxon>
        <taxon>Thiobaca</taxon>
    </lineage>
</organism>
<evidence type="ECO:0000313" key="1">
    <source>
        <dbReference type="EMBL" id="TCT22188.1"/>
    </source>
</evidence>
<reference evidence="1 2" key="1">
    <citation type="submission" date="2019-03" db="EMBL/GenBank/DDBJ databases">
        <title>Genomic Encyclopedia of Type Strains, Phase IV (KMG-IV): sequencing the most valuable type-strain genomes for metagenomic binning, comparative biology and taxonomic classification.</title>
        <authorList>
            <person name="Goeker M."/>
        </authorList>
    </citation>
    <scope>NUCLEOTIDE SEQUENCE [LARGE SCALE GENOMIC DNA]</scope>
    <source>
        <strain evidence="1 2">DSM 13587</strain>
    </source>
</reference>
<proteinExistence type="predicted"/>
<keyword evidence="2" id="KW-1185">Reference proteome</keyword>
<accession>A0A4R3MZQ0</accession>
<sequence length="68" mass="7782">MEIIPSGSYSIAKNFTIAVDYKQTVQLNQIMNLLSSKWGCHESVFLFFVRQVGNKVFFLEIKYSSDIG</sequence>
<dbReference type="AlphaFoldDB" id="A0A4R3MZQ0"/>
<dbReference type="Proteomes" id="UP000295717">
    <property type="component" value="Unassembled WGS sequence"/>
</dbReference>
<name>A0A4R3MZQ0_9GAMM</name>
<comment type="caution">
    <text evidence="1">The sequence shown here is derived from an EMBL/GenBank/DDBJ whole genome shotgun (WGS) entry which is preliminary data.</text>
</comment>